<dbReference type="Proteomes" id="UP001519535">
    <property type="component" value="Unassembled WGS sequence"/>
</dbReference>
<feature type="domain" description="Helix-turn-helix" evidence="1">
    <location>
        <begin position="28"/>
        <end position="67"/>
    </location>
</feature>
<name>A0ABS5RDL3_9MYCO</name>
<dbReference type="Pfam" id="PF12728">
    <property type="entry name" value="HTH_17"/>
    <property type="match status" value="1"/>
</dbReference>
<dbReference type="EMBL" id="JAHCLR010000003">
    <property type="protein sequence ID" value="MBS9532375.1"/>
    <property type="molecule type" value="Genomic_DNA"/>
</dbReference>
<protein>
    <submittedName>
        <fullName evidence="2">Helix-turn-helix domain-containing protein</fullName>
    </submittedName>
</protein>
<evidence type="ECO:0000313" key="3">
    <source>
        <dbReference type="Proteomes" id="UP001519535"/>
    </source>
</evidence>
<comment type="caution">
    <text evidence="2">The sequence shown here is derived from an EMBL/GenBank/DDBJ whole genome shotgun (WGS) entry which is preliminary data.</text>
</comment>
<dbReference type="RefSeq" id="WP_214091263.1">
    <property type="nucleotide sequence ID" value="NZ_JAHCLR010000003.1"/>
</dbReference>
<sequence length="70" mass="7503">MARPKAQPAQLNPVGATAADGVRGRFGGISETKVRQMIADGELEAVRIGRRVMVTEESIEALIERNRVGA</sequence>
<dbReference type="NCBIfam" id="TIGR01764">
    <property type="entry name" value="excise"/>
    <property type="match status" value="1"/>
</dbReference>
<gene>
    <name evidence="2" type="ORF">KIH27_02090</name>
</gene>
<dbReference type="InterPro" id="IPR041657">
    <property type="entry name" value="HTH_17"/>
</dbReference>
<proteinExistence type="predicted"/>
<dbReference type="InterPro" id="IPR010093">
    <property type="entry name" value="SinI_DNA-bd"/>
</dbReference>
<reference evidence="2 3" key="1">
    <citation type="submission" date="2021-05" db="EMBL/GenBank/DDBJ databases">
        <title>Mycobacterium acidophilum sp. nov., an extremely acid-tolerant member of the genus Mycobacterium.</title>
        <authorList>
            <person name="Xia J."/>
        </authorList>
    </citation>
    <scope>NUCLEOTIDE SEQUENCE [LARGE SCALE GENOMIC DNA]</scope>
    <source>
        <strain evidence="2 3">M1</strain>
    </source>
</reference>
<keyword evidence="3" id="KW-1185">Reference proteome</keyword>
<organism evidence="2 3">
    <name type="scientific">Mycolicibacter acidiphilus</name>
    <dbReference type="NCBI Taxonomy" id="2835306"/>
    <lineage>
        <taxon>Bacteria</taxon>
        <taxon>Bacillati</taxon>
        <taxon>Actinomycetota</taxon>
        <taxon>Actinomycetes</taxon>
        <taxon>Mycobacteriales</taxon>
        <taxon>Mycobacteriaceae</taxon>
        <taxon>Mycolicibacter</taxon>
    </lineage>
</organism>
<accession>A0ABS5RDL3</accession>
<evidence type="ECO:0000259" key="1">
    <source>
        <dbReference type="Pfam" id="PF12728"/>
    </source>
</evidence>
<evidence type="ECO:0000313" key="2">
    <source>
        <dbReference type="EMBL" id="MBS9532375.1"/>
    </source>
</evidence>